<gene>
    <name evidence="1" type="primary">orf04366</name>
    <name evidence="1" type="ORF">Q903MT_gene4343</name>
</gene>
<accession>A0A6B9XQF2</accession>
<geneLocation type="mitochondrion" evidence="1"/>
<dbReference type="EMBL" id="MK697699">
    <property type="protein sequence ID" value="QHR90320.1"/>
    <property type="molecule type" value="Genomic_DNA"/>
</dbReference>
<sequence length="68" mass="7696">MWVLIYLARKYTCGETWTKELGTIEIGPMPPPLVLPMPYGFKVNVSMRVSYVKLTERGLKALLSIGTH</sequence>
<reference evidence="1" key="1">
    <citation type="submission" date="2019-03" db="EMBL/GenBank/DDBJ databases">
        <title>Largest Complete Mitochondrial Genome of a Gymnosperm, Sitka Spruce (Picea sitchensis), Indicates Complex Physical Structure.</title>
        <authorList>
            <person name="Jackman S.D."/>
            <person name="Coombe L."/>
            <person name="Warren R."/>
            <person name="Kirk H."/>
            <person name="Trinh E."/>
            <person name="McLeod T."/>
            <person name="Pleasance S."/>
            <person name="Pandoh P."/>
            <person name="Zhao Y."/>
            <person name="Coope R."/>
            <person name="Bousquet J."/>
            <person name="Bohlmann J.C."/>
            <person name="Jones S.J.M."/>
            <person name="Birol I."/>
        </authorList>
    </citation>
    <scope>NUCLEOTIDE SEQUENCE</scope>
    <source>
        <strain evidence="1">Q903</strain>
    </source>
</reference>
<dbReference type="AlphaFoldDB" id="A0A6B9XQF2"/>
<keyword evidence="1" id="KW-0496">Mitochondrion</keyword>
<name>A0A6B9XQF2_PICSI</name>
<organism evidence="1">
    <name type="scientific">Picea sitchensis</name>
    <name type="common">Sitka spruce</name>
    <name type="synonym">Pinus sitchensis</name>
    <dbReference type="NCBI Taxonomy" id="3332"/>
    <lineage>
        <taxon>Eukaryota</taxon>
        <taxon>Viridiplantae</taxon>
        <taxon>Streptophyta</taxon>
        <taxon>Embryophyta</taxon>
        <taxon>Tracheophyta</taxon>
        <taxon>Spermatophyta</taxon>
        <taxon>Pinopsida</taxon>
        <taxon>Pinidae</taxon>
        <taxon>Conifers I</taxon>
        <taxon>Pinales</taxon>
        <taxon>Pinaceae</taxon>
        <taxon>Picea</taxon>
    </lineage>
</organism>
<protein>
    <submittedName>
        <fullName evidence="1">Uncharacterized protein</fullName>
    </submittedName>
</protein>
<proteinExistence type="predicted"/>
<evidence type="ECO:0000313" key="1">
    <source>
        <dbReference type="EMBL" id="QHR90320.1"/>
    </source>
</evidence>